<accession>A1ZBB5</accession>
<dbReference type="VEuPathDB" id="VectorBase:FBgn0262595"/>
<dbReference type="OrthoDB" id="7925769at2759"/>
<evidence type="ECO:0000313" key="3">
    <source>
        <dbReference type="FlyBase" id="FBgn0262595"/>
    </source>
</evidence>
<dbReference type="EMBL" id="AE013599">
    <property type="protein sequence ID" value="AAZ52804.1"/>
    <property type="molecule type" value="Genomic_DNA"/>
</dbReference>
<dbReference type="OMA" id="SHAFKNG"/>
<keyword evidence="1" id="KW-0732">Signal</keyword>
<reference evidence="2 4" key="2">
    <citation type="journal article" date="2002" name="Genome Biol.">
        <title>Finishing a whole-genome shotgun: release 3 of the Drosophila melanogaster euchromatic genome sequence.</title>
        <authorList>
            <person name="Celniker S.E."/>
            <person name="Wheeler D.A."/>
            <person name="Kronmiller B."/>
            <person name="Carlson J.W."/>
            <person name="Halpern A."/>
            <person name="Patel S."/>
            <person name="Adams M."/>
            <person name="Champe M."/>
            <person name="Dugan S.P."/>
            <person name="Frise E."/>
            <person name="Hodgson A."/>
            <person name="George R.A."/>
            <person name="Hoskins R.A."/>
            <person name="Laverty T."/>
            <person name="Muzny D.M."/>
            <person name="Nelson C.R."/>
            <person name="Pacleb J.M."/>
            <person name="Park S."/>
            <person name="Pfeiffer B.D."/>
            <person name="Richards S."/>
            <person name="Sodergren E.J."/>
            <person name="Svirskas R."/>
            <person name="Tabor P.E."/>
            <person name="Wan K."/>
            <person name="Stapleton M."/>
            <person name="Sutton G.G."/>
            <person name="Venter C."/>
            <person name="Weinstock G."/>
            <person name="Scherer S.E."/>
            <person name="Myers E.W."/>
            <person name="Gibbs R.A."/>
            <person name="Rubin G.M."/>
        </authorList>
    </citation>
    <scope>NUCLEOTIDE SEQUENCE [LARGE SCALE GENOMIC DNA]</scope>
    <source>
        <strain evidence="4">Berkeley</strain>
    </source>
</reference>
<reference evidence="2 4" key="10">
    <citation type="journal article" date="2015" name="G3 (Bethesda)">
        <title>Gene Model Annotations for Drosophila melanogaster: The Rule-Benders.</title>
        <authorList>
            <consortium name="FlyBase Consortium"/>
            <person name="Crosby M.A."/>
            <person name="Gramates L.S."/>
            <person name="Dos Santos G."/>
            <person name="Matthews B.B."/>
            <person name="St Pierre S.E."/>
            <person name="Zhou P."/>
            <person name="Schroeder A.J."/>
            <person name="Falls K."/>
            <person name="Emmert D.B."/>
            <person name="Russo S.M."/>
            <person name="Gelbart W.M."/>
            <person name="null"/>
        </authorList>
    </citation>
    <scope>NUCLEOTIDE SEQUENCE [LARGE SCALE GENOMIC DNA]</scope>
    <source>
        <strain evidence="4">Berkeley</strain>
    </source>
</reference>
<dbReference type="InParanoid" id="A1ZBB5"/>
<feature type="chain" id="PRO_5002642016" evidence="1">
    <location>
        <begin position="20"/>
        <end position="180"/>
    </location>
</feature>
<dbReference type="KEGG" id="dme:Dmel_CG33724"/>
<dbReference type="Pfam" id="PF06477">
    <property type="entry name" value="DUF1091"/>
    <property type="match status" value="1"/>
</dbReference>
<dbReference type="PANTHER" id="PTHR21112">
    <property type="entry name" value="CHEMOSENSORY PROTEIN A 29A-RELATED"/>
    <property type="match status" value="1"/>
</dbReference>
<proteinExistence type="predicted"/>
<dbReference type="PaxDb" id="7227-FBpp0091020"/>
<dbReference type="PANTHER" id="PTHR21112:SF0">
    <property type="entry name" value="CHEMOSENSORY PROTEIN A 29A-RELATED"/>
    <property type="match status" value="1"/>
</dbReference>
<reference evidence="2 4" key="8">
    <citation type="journal article" date="2007" name="Science">
        <title>Sequence finishing and mapping of Drosophila melanogaster heterochromatin.</title>
        <authorList>
            <person name="Hoskins R.A."/>
            <person name="Carlson J.W."/>
            <person name="Kennedy C."/>
            <person name="Acevedo D."/>
            <person name="Evans-Holm M."/>
            <person name="Frise E."/>
            <person name="Wan K.H."/>
            <person name="Park S."/>
            <person name="Mendez-Lago M."/>
            <person name="Rossi F."/>
            <person name="Villasante A."/>
            <person name="Dimitri P."/>
            <person name="Karpen G.H."/>
            <person name="Celniker S.E."/>
        </authorList>
    </citation>
    <scope>NUCLEOTIDE SEQUENCE [LARGE SCALE GENOMIC DNA]</scope>
    <source>
        <strain evidence="4">Berkeley</strain>
    </source>
</reference>
<dbReference type="UCSC" id="CG33724-RA">
    <property type="organism name" value="d. melanogaster"/>
</dbReference>
<reference evidence="2 4" key="7">
    <citation type="journal article" date="2007" name="Science">
        <title>The Release 5.1 annotation of Drosophila melanogaster heterochromatin.</title>
        <authorList>
            <person name="Smith C.D."/>
            <person name="Shu S."/>
            <person name="Mungall C.J."/>
            <person name="Karpen G.H."/>
        </authorList>
    </citation>
    <scope>NUCLEOTIDE SEQUENCE [LARGE SCALE GENOMIC DNA]</scope>
    <source>
        <strain evidence="4">Berkeley</strain>
    </source>
</reference>
<dbReference type="GO" id="GO:0007606">
    <property type="term" value="P:sensory perception of chemical stimulus"/>
    <property type="evidence" value="ECO:0000250"/>
    <property type="project" value="FlyBase"/>
</dbReference>
<dbReference type="RefSeq" id="NP_001027438.1">
    <property type="nucleotide sequence ID" value="NM_001032267.1"/>
</dbReference>
<organism evidence="2 4">
    <name type="scientific">Drosophila melanogaster</name>
    <name type="common">Fruit fly</name>
    <dbReference type="NCBI Taxonomy" id="7227"/>
    <lineage>
        <taxon>Eukaryota</taxon>
        <taxon>Metazoa</taxon>
        <taxon>Ecdysozoa</taxon>
        <taxon>Arthropoda</taxon>
        <taxon>Hexapoda</taxon>
        <taxon>Insecta</taxon>
        <taxon>Pterygota</taxon>
        <taxon>Neoptera</taxon>
        <taxon>Endopterygota</taxon>
        <taxon>Diptera</taxon>
        <taxon>Brachycera</taxon>
        <taxon>Muscomorpha</taxon>
        <taxon>Ephydroidea</taxon>
        <taxon>Drosophilidae</taxon>
        <taxon>Drosophila</taxon>
        <taxon>Sophophora</taxon>
    </lineage>
</organism>
<reference evidence="2 4" key="6">
    <citation type="journal article" date="2005" name="PLoS Comput. Biol.">
        <title>Combined evidence annotation of transposable elements in genome sequences.</title>
        <authorList>
            <person name="Quesneville H."/>
            <person name="Bergman C.M."/>
            <person name="Andrieu O."/>
            <person name="Autard D."/>
            <person name="Nouaud D."/>
            <person name="Ashburner M."/>
            <person name="Anxolabehere D."/>
        </authorList>
    </citation>
    <scope>NUCLEOTIDE SEQUENCE [LARGE SCALE GENOMIC DNA]</scope>
    <source>
        <strain evidence="4">Berkeley</strain>
    </source>
</reference>
<keyword evidence="4" id="KW-1185">Reference proteome</keyword>
<reference evidence="2 4" key="1">
    <citation type="journal article" date="2000" name="Science">
        <title>The genome sequence of Drosophila melanogaster.</title>
        <authorList>
            <person name="Adams M.D."/>
            <person name="Celniker S.E."/>
            <person name="Holt R.A."/>
            <person name="Evans C.A."/>
            <person name="Gocayne J.D."/>
            <person name="Amanatides P.G."/>
            <person name="Scherer S.E."/>
            <person name="Li P.W."/>
            <person name="Hoskins R.A."/>
            <person name="Galle R.F."/>
            <person name="George R.A."/>
            <person name="Lewis S.E."/>
            <person name="Richards S."/>
            <person name="Ashburner M."/>
            <person name="Henderson S.N."/>
            <person name="Sutton G.G."/>
            <person name="Wortman J.R."/>
            <person name="Yandell M.D."/>
            <person name="Zhang Q."/>
            <person name="Chen L.X."/>
            <person name="Brandon R.C."/>
            <person name="Rogers Y.H."/>
            <person name="Blazej R.G."/>
            <person name="Champe M."/>
            <person name="Pfeiffer B.D."/>
            <person name="Wan K.H."/>
            <person name="Doyle C."/>
            <person name="Baxter E.G."/>
            <person name="Helt G."/>
            <person name="Nelson C.R."/>
            <person name="Gabor G.L."/>
            <person name="Abril J.F."/>
            <person name="Agbayani A."/>
            <person name="An H.J."/>
            <person name="Andrews-Pfannkoch C."/>
            <person name="Baldwin D."/>
            <person name="Ballew R.M."/>
            <person name="Basu A."/>
            <person name="Baxendale J."/>
            <person name="Bayraktaroglu L."/>
            <person name="Beasley E.M."/>
            <person name="Beeson K.Y."/>
            <person name="Benos P.V."/>
            <person name="Berman B.P."/>
            <person name="Bhandari D."/>
            <person name="Bolshakov S."/>
            <person name="Borkova D."/>
            <person name="Botchan M.R."/>
            <person name="Bouck J."/>
            <person name="Brokstein P."/>
            <person name="Brottier P."/>
            <person name="Burtis K.C."/>
            <person name="Busam D.A."/>
            <person name="Butler H."/>
            <person name="Cadieu E."/>
            <person name="Center A."/>
            <person name="Chandra I."/>
            <person name="Cherry J.M."/>
            <person name="Cawley S."/>
            <person name="Dahlke C."/>
            <person name="Davenport L.B."/>
            <person name="Davies P."/>
            <person name="de Pablos B."/>
            <person name="Delcher A."/>
            <person name="Deng Z."/>
            <person name="Mays A.D."/>
            <person name="Dew I."/>
            <person name="Dietz S.M."/>
            <person name="Dodson K."/>
            <person name="Doup L.E."/>
            <person name="Downes M."/>
            <person name="Dugan-Rocha S."/>
            <person name="Dunkov B.C."/>
            <person name="Dunn P."/>
            <person name="Durbin K.J."/>
            <person name="Evangelista C.C."/>
            <person name="Ferraz C."/>
            <person name="Ferriera S."/>
            <person name="Fleischmann W."/>
            <person name="Fosler C."/>
            <person name="Gabrielian A.E."/>
            <person name="Garg N.S."/>
            <person name="Gelbart W.M."/>
            <person name="Glasser K."/>
            <person name="Glodek A."/>
            <person name="Gong F."/>
            <person name="Gorrell J.H."/>
            <person name="Gu Z."/>
            <person name="Guan P."/>
            <person name="Harris M."/>
            <person name="Harris N.L."/>
            <person name="Harvey D."/>
            <person name="Heiman T.J."/>
            <person name="Hernandez J.R."/>
            <person name="Houck J."/>
            <person name="Hostin D."/>
            <person name="Houston K.A."/>
            <person name="Howland T.J."/>
            <person name="Wei M.H."/>
            <person name="Ibegwam C."/>
            <person name="Jalali M."/>
            <person name="Kalush F."/>
            <person name="Karpen G.H."/>
            <person name="Ke Z."/>
            <person name="Kennison J.A."/>
            <person name="Ketchum K.A."/>
            <person name="Kimmel B.E."/>
            <person name="Kodira C.D."/>
            <person name="Kraft C."/>
            <person name="Kravitz S."/>
            <person name="Kulp D."/>
            <person name="Lai Z."/>
            <person name="Lasko P."/>
            <person name="Lei Y."/>
            <person name="Levitsky A.A."/>
            <person name="Li J."/>
            <person name="Li Z."/>
            <person name="Liang Y."/>
            <person name="Lin X."/>
            <person name="Liu X."/>
            <person name="Mattei B."/>
            <person name="McIntosh T.C."/>
            <person name="McLeod M.P."/>
            <person name="McPherson D."/>
            <person name="Merkulov G."/>
            <person name="Milshina N.V."/>
            <person name="Mobarry C."/>
            <person name="Morris J."/>
            <person name="Moshrefi A."/>
            <person name="Mount S.M."/>
            <person name="Moy M."/>
            <person name="Murphy B."/>
            <person name="Murphy L."/>
            <person name="Muzny D.M."/>
            <person name="Nelson D.L."/>
            <person name="Nelson D.R."/>
            <person name="Nelson K.A."/>
            <person name="Nixon K."/>
            <person name="Nusskern D.R."/>
            <person name="Pacleb J.M."/>
            <person name="Palazzolo M."/>
            <person name="Pittman G.S."/>
            <person name="Pan S."/>
            <person name="Pollard J."/>
            <person name="Puri V."/>
            <person name="Reese M.G."/>
            <person name="Reinert K."/>
            <person name="Remington K."/>
            <person name="Saunders R.D."/>
            <person name="Scheeler F."/>
            <person name="Shen H."/>
            <person name="Shue B.C."/>
            <person name="Siden-Kiamos I."/>
            <person name="Simpson M."/>
            <person name="Skupski M.P."/>
            <person name="Smith T."/>
            <person name="Spier E."/>
            <person name="Spradling A.C."/>
            <person name="Stapleton M."/>
            <person name="Strong R."/>
            <person name="Sun E."/>
            <person name="Svirskas R."/>
            <person name="Tector C."/>
            <person name="Turner R."/>
            <person name="Venter E."/>
            <person name="Wang A.H."/>
            <person name="Wang X."/>
            <person name="Wang Z.Y."/>
            <person name="Wassarman D.A."/>
            <person name="Weinstock G.M."/>
            <person name="Weissenbach J."/>
            <person name="Williams S.M."/>
            <person name="WoodageT"/>
            <person name="Worley K.C."/>
            <person name="Wu D."/>
            <person name="Yang S."/>
            <person name="Yao Q.A."/>
            <person name="Ye J."/>
            <person name="Yeh R.F."/>
            <person name="Zaveri J.S."/>
            <person name="Zhan M."/>
            <person name="Zhang G."/>
            <person name="Zhao Q."/>
            <person name="Zheng L."/>
            <person name="Zheng X.H."/>
            <person name="Zhong F.N."/>
            <person name="Zhong W."/>
            <person name="Zhou X."/>
            <person name="Zhu S."/>
            <person name="Zhu X."/>
            <person name="Smith H.O."/>
            <person name="Gibbs R.A."/>
            <person name="Myers E.W."/>
            <person name="Rubin G.M."/>
            <person name="Venter J.C."/>
        </authorList>
    </citation>
    <scope>NUCLEOTIDE SEQUENCE [LARGE SCALE GENOMIC DNA]</scope>
    <source>
        <strain evidence="4">Berkeley</strain>
    </source>
</reference>
<dbReference type="FunCoup" id="A1ZBB5">
    <property type="interactions" value="6"/>
</dbReference>
<evidence type="ECO:0000256" key="1">
    <source>
        <dbReference type="SAM" id="SignalP"/>
    </source>
</evidence>
<dbReference type="FlyBase" id="FBgn0262595">
    <property type="gene designation" value="CheA56a"/>
</dbReference>
<feature type="signal peptide" evidence="1">
    <location>
        <begin position="1"/>
        <end position="19"/>
    </location>
</feature>
<dbReference type="HOGENOM" id="CLU_115081_1_0_1"/>
<name>A1ZBB5_DROME</name>
<sequence length="180" mass="20552">MSFWWMIQSLLILWTVSVGSKKSNYEVRFESIDAVKGSTETLFLYQLRLLGRNRMINGTLIFLEDLDETFDVLFESHAFKNGYWVKGIVNAAASKPCEFFNRYYISFFLVKSTESNLPTTGAEMCPFRKGTYFVKNGVVSTEDWPPIVFKGLNRFTISYLKNGECVGGVQLTISIAEIIT</sequence>
<dbReference type="AGR" id="FB:FBgn0262595"/>
<dbReference type="PhylomeDB" id="A1ZBB5"/>
<evidence type="ECO:0000313" key="4">
    <source>
        <dbReference type="Proteomes" id="UP000000803"/>
    </source>
</evidence>
<dbReference type="BioGRID-ORCS" id="3772206">
    <property type="hits" value="0 hits in 1 CRISPR screen"/>
</dbReference>
<dbReference type="CTD" id="3772206"/>
<dbReference type="GeneID" id="3772206"/>
<dbReference type="InterPro" id="IPR010512">
    <property type="entry name" value="DUF1091"/>
</dbReference>
<reference evidence="2 4" key="3">
    <citation type="journal article" date="2002" name="Genome Biol.">
        <title>Annotation of the Drosophila melanogaster euchromatic genome: a systematic review.</title>
        <authorList>
            <person name="Misra S."/>
            <person name="Crosby M.A."/>
            <person name="Mungall C.J."/>
            <person name="Matthews B.B."/>
            <person name="Campbell K.S."/>
            <person name="Hradecky P."/>
            <person name="Huang Y."/>
            <person name="Kaminker J.S."/>
            <person name="Millburn G.H."/>
            <person name="Prochnik S.E."/>
            <person name="Smith C.D."/>
            <person name="Tupy J.L."/>
            <person name="Whitfied E.J."/>
            <person name="Bayraktaroglu L."/>
            <person name="Berman B.P."/>
            <person name="Bettencourt B.R."/>
            <person name="Celniker S.E."/>
            <person name="de Grey A.D."/>
            <person name="Drysdale R.A."/>
            <person name="Harris N.L."/>
            <person name="Richter J."/>
            <person name="Russo S."/>
            <person name="Schroeder A.J."/>
            <person name="Shu S.Q."/>
            <person name="Stapleton M."/>
            <person name="Yamada C."/>
            <person name="Ashburner M."/>
            <person name="Gelbart W.M."/>
            <person name="Rubin G.M."/>
            <person name="Lewis S.E."/>
        </authorList>
    </citation>
    <scope>GENOME REANNOTATION</scope>
    <source>
        <strain evidence="4">Berkeley</strain>
    </source>
</reference>
<reference evidence="2 4" key="11">
    <citation type="journal article" date="2015" name="Genome Res.">
        <title>The Release 6 reference sequence of the Drosophila melanogaster genome.</title>
        <authorList>
            <person name="Hoskins R.A."/>
            <person name="Carlson J.W."/>
            <person name="Wan K.H."/>
            <person name="Park S."/>
            <person name="Mendez I."/>
            <person name="Galle S.E."/>
            <person name="Booth B.W."/>
            <person name="Pfeiffer B.D."/>
            <person name="George R.A."/>
            <person name="Svirskas R."/>
            <person name="Krzywinski M."/>
            <person name="Schein J."/>
            <person name="Accardo M.C."/>
            <person name="Damia E."/>
            <person name="Messina G."/>
            <person name="Mendez-Lago M."/>
            <person name="de Pablos B."/>
            <person name="Demakova O.V."/>
            <person name="Andreyeva E.N."/>
            <person name="Boldyreva L.V."/>
            <person name="Marra M."/>
            <person name="Carvalho A.B."/>
            <person name="Dimitri P."/>
            <person name="Villasante A."/>
            <person name="Zhimulev I.F."/>
            <person name="Rubin G.M."/>
            <person name="Karpen G.H."/>
            <person name="Celniker S.E."/>
        </authorList>
    </citation>
    <scope>NUCLEOTIDE SEQUENCE [LARGE SCALE GENOMIC DNA]</scope>
    <source>
        <strain evidence="4">Berkeley</strain>
    </source>
</reference>
<protein>
    <submittedName>
        <fullName evidence="2">Chemosensory protein A 56a</fullName>
    </submittedName>
</protein>
<dbReference type="GO" id="GO:0005576">
    <property type="term" value="C:extracellular region"/>
    <property type="evidence" value="ECO:0000255"/>
    <property type="project" value="FlyBase"/>
</dbReference>
<evidence type="ECO:0000313" key="2">
    <source>
        <dbReference type="EMBL" id="AAZ52804.1"/>
    </source>
</evidence>
<reference evidence="2 4" key="9">
    <citation type="journal article" date="2015" name="G3 (Bethesda)">
        <title>Gene Model Annotations for Drosophila melanogaster: Impact of High-Throughput Data.</title>
        <authorList>
            <consortium name="FlyBase Consortium"/>
            <person name="Matthews B.B."/>
            <person name="Dos Santos G."/>
            <person name="Crosby M.A."/>
            <person name="Emmert D.B."/>
            <person name="St Pierre S.E."/>
            <person name="Gramates L.S."/>
            <person name="Zhou P."/>
            <person name="Schroeder A.J."/>
            <person name="Falls K."/>
            <person name="Strelets V."/>
            <person name="Russo S.M."/>
            <person name="Gelbart W.M."/>
            <person name="null"/>
        </authorList>
    </citation>
    <scope>NUCLEOTIDE SEQUENCE [LARGE SCALE GENOMIC DNA]</scope>
    <source>
        <strain evidence="4">Berkeley</strain>
    </source>
</reference>
<dbReference type="AlphaFoldDB" id="A1ZBB5"/>
<reference evidence="2 4" key="5">
    <citation type="journal article" date="2002" name="Genome Biol.">
        <title>Heterochromatic sequences in a Drosophila whole-genome shotgun assembly.</title>
        <authorList>
            <person name="Hoskins R.A."/>
            <person name="Smith C.D."/>
            <person name="Carlson J.W."/>
            <person name="Carvalho A.B."/>
            <person name="Halpern A."/>
            <person name="Kaminker J.S."/>
            <person name="Kennedy C."/>
            <person name="Mungall C.J."/>
            <person name="Sullivan B.A."/>
            <person name="Sutton G.G."/>
            <person name="Yasuhara J.C."/>
            <person name="Wakimoto B.T."/>
            <person name="Myers E.W."/>
            <person name="Celniker S.E."/>
            <person name="Rubin G.M."/>
            <person name="Karpen G.H."/>
        </authorList>
    </citation>
    <scope>NUCLEOTIDE SEQUENCE [LARGE SCALE GENOMIC DNA]</scope>
    <source>
        <strain evidence="4">Berkeley</strain>
    </source>
</reference>
<reference evidence="2 4" key="4">
    <citation type="journal article" date="2002" name="Genome Biol.">
        <title>The transposable elements of the Drosophila melanogaster euchromatin: a genomics perspective.</title>
        <authorList>
            <person name="Kaminker J.S."/>
            <person name="Bergman C.M."/>
            <person name="Kronmiller B."/>
            <person name="Carlson J."/>
            <person name="Svirskas R."/>
            <person name="Patel S."/>
            <person name="Frise E."/>
            <person name="Wheeler D.A."/>
            <person name="Lewis S.E."/>
            <person name="Rubin G.M."/>
            <person name="Ashburner M."/>
            <person name="Celniker S.E."/>
        </authorList>
    </citation>
    <scope>NUCLEOTIDE SEQUENCE [LARGE SCALE GENOMIC DNA]</scope>
    <source>
        <strain evidence="4">Berkeley</strain>
    </source>
</reference>
<dbReference type="STRING" id="7227.FBpp0091020"/>
<gene>
    <name evidence="2 3" type="primary">CheA56a</name>
    <name evidence="2" type="synonym">Dmel\CG33724</name>
    <name evidence="2 3" type="ORF">CG33724</name>
    <name evidence="2" type="ORF">Dmel_CG33724</name>
</gene>
<dbReference type="Proteomes" id="UP000000803">
    <property type="component" value="Chromosome 2R"/>
</dbReference>